<dbReference type="GO" id="GO:0005669">
    <property type="term" value="C:transcription factor TFIID complex"/>
    <property type="evidence" value="ECO:0007669"/>
    <property type="project" value="InterPro"/>
</dbReference>
<name>J7G7J7_9CRYP</name>
<evidence type="ECO:0000256" key="1">
    <source>
        <dbReference type="ARBA" id="ARBA00004123"/>
    </source>
</evidence>
<dbReference type="Gene3D" id="1.10.20.10">
    <property type="entry name" value="Histone, subunit A"/>
    <property type="match status" value="1"/>
</dbReference>
<dbReference type="InterPro" id="IPR006809">
    <property type="entry name" value="TAFII28_dom"/>
</dbReference>
<dbReference type="PANTHER" id="PTHR13218">
    <property type="entry name" value="TRANSCRIPTION INITIATION FACTOR TFIID SUBUNIT 11-RELATED"/>
    <property type="match status" value="1"/>
</dbReference>
<dbReference type="Pfam" id="PF04719">
    <property type="entry name" value="TAFII28"/>
    <property type="match status" value="1"/>
</dbReference>
<geneLocation type="nucleomorph" evidence="7"/>
<comment type="similarity">
    <text evidence="2">Belongs to the TAF11 family.</text>
</comment>
<evidence type="ECO:0000256" key="5">
    <source>
        <dbReference type="ARBA" id="ARBA00023242"/>
    </source>
</evidence>
<dbReference type="AlphaFoldDB" id="J7G7J7"/>
<proteinExistence type="inferred from homology"/>
<dbReference type="GO" id="GO:0003743">
    <property type="term" value="F:translation initiation factor activity"/>
    <property type="evidence" value="ECO:0007669"/>
    <property type="project" value="UniProtKB-KW"/>
</dbReference>
<dbReference type="SUPFAM" id="SSF47113">
    <property type="entry name" value="Histone-fold"/>
    <property type="match status" value="1"/>
</dbReference>
<dbReference type="Proteomes" id="UP000243348">
    <property type="component" value="Nucleomorph 1"/>
</dbReference>
<sequence length="138" mass="16402">MKPGPKPLRERLKNLFFLKINKKIKKISIQQNEDYYNIKLFNEDQVERYGFYRESDLKKEKVKKILVSVNPFLKNILSKDPLFTSIRAIAKSFIGNLIEISKQIMFELADTLDWMGEPIQPLHLIIGLKRYLYINNNR</sequence>
<dbReference type="GO" id="GO:0051123">
    <property type="term" value="P:RNA polymerase II preinitiation complex assembly"/>
    <property type="evidence" value="ECO:0007669"/>
    <property type="project" value="InterPro"/>
</dbReference>
<comment type="subcellular location">
    <subcellularLocation>
        <location evidence="1">Nucleus</location>
    </subcellularLocation>
</comment>
<keyword evidence="7" id="KW-0396">Initiation factor</keyword>
<organism evidence="7 8">
    <name type="scientific">Chroomonas mesostigmatica CCMP1168</name>
    <dbReference type="NCBI Taxonomy" id="1195612"/>
    <lineage>
        <taxon>Eukaryota</taxon>
        <taxon>Cryptophyceae</taxon>
        <taxon>Pyrenomonadales</taxon>
        <taxon>Chroomonadaceae</taxon>
        <taxon>Chroomonas</taxon>
    </lineage>
</organism>
<dbReference type="GO" id="GO:0046982">
    <property type="term" value="F:protein heterodimerization activity"/>
    <property type="evidence" value="ECO:0007669"/>
    <property type="project" value="InterPro"/>
</dbReference>
<keyword evidence="7" id="KW-0542">Nucleomorph</keyword>
<dbReference type="InterPro" id="IPR009072">
    <property type="entry name" value="Histone-fold"/>
</dbReference>
<dbReference type="InterPro" id="IPR045127">
    <property type="entry name" value="TAF11-like"/>
</dbReference>
<feature type="domain" description="TAFII28-like protein" evidence="6">
    <location>
        <begin position="39"/>
        <end position="125"/>
    </location>
</feature>
<keyword evidence="4" id="KW-0804">Transcription</keyword>
<evidence type="ECO:0000313" key="8">
    <source>
        <dbReference type="Proteomes" id="UP000243348"/>
    </source>
</evidence>
<dbReference type="PANTHER" id="PTHR13218:SF8">
    <property type="entry name" value="TRANSCRIPTION INITIATION FACTOR TFIID SUBUNIT 11"/>
    <property type="match status" value="1"/>
</dbReference>
<accession>J7G7J7</accession>
<dbReference type="GO" id="GO:0016251">
    <property type="term" value="F:RNA polymerase II general transcription initiation factor activity"/>
    <property type="evidence" value="ECO:0007669"/>
    <property type="project" value="TreeGrafter"/>
</dbReference>
<evidence type="ECO:0000256" key="4">
    <source>
        <dbReference type="ARBA" id="ARBA00023163"/>
    </source>
</evidence>
<gene>
    <name evidence="7" type="primary">taf30</name>
    <name evidence="7" type="ORF">CMESO_51</name>
</gene>
<dbReference type="EMBL" id="CP003680">
    <property type="protein sequence ID" value="AFP65253.1"/>
    <property type="molecule type" value="Genomic_DNA"/>
</dbReference>
<protein>
    <submittedName>
        <fullName evidence="7">Transcription initiation factor IID SU beta</fullName>
    </submittedName>
</protein>
<evidence type="ECO:0000256" key="3">
    <source>
        <dbReference type="ARBA" id="ARBA00023015"/>
    </source>
</evidence>
<evidence type="ECO:0000259" key="6">
    <source>
        <dbReference type="Pfam" id="PF04719"/>
    </source>
</evidence>
<dbReference type="CDD" id="cd08048">
    <property type="entry name" value="HFD_TAF11"/>
    <property type="match status" value="1"/>
</dbReference>
<keyword evidence="7" id="KW-0648">Protein biosynthesis</keyword>
<keyword evidence="3" id="KW-0805">Transcription regulation</keyword>
<evidence type="ECO:0000256" key="2">
    <source>
        <dbReference type="ARBA" id="ARBA00009788"/>
    </source>
</evidence>
<evidence type="ECO:0000313" key="7">
    <source>
        <dbReference type="EMBL" id="AFP65253.1"/>
    </source>
</evidence>
<keyword evidence="5" id="KW-0539">Nucleus</keyword>
<reference evidence="7 8" key="1">
    <citation type="journal article" date="2012" name="Genome Biol. Evol.">
        <title>Nucleomorph genome sequence of the cryptophyte alga Chroomonas mesostigmatica CCMP1168 reveals lineage-specific gene loss and genome complexity.</title>
        <authorList>
            <person name="Moore C.E."/>
            <person name="Curtis B."/>
            <person name="Mills T."/>
            <person name="Tanifuji G."/>
            <person name="Archibald J.M."/>
        </authorList>
    </citation>
    <scope>NUCLEOTIDE SEQUENCE [LARGE SCALE GENOMIC DNA]</scope>
    <source>
        <strain evidence="7 8">CCMP1168</strain>
    </source>
</reference>